<keyword evidence="5 10" id="KW-0175">Coiled coil</keyword>
<organism evidence="14 15">
    <name type="scientific">Paramuricea clavata</name>
    <name type="common">Red gorgonian</name>
    <name type="synonym">Violescent sea-whip</name>
    <dbReference type="NCBI Taxonomy" id="317549"/>
    <lineage>
        <taxon>Eukaryota</taxon>
        <taxon>Metazoa</taxon>
        <taxon>Cnidaria</taxon>
        <taxon>Anthozoa</taxon>
        <taxon>Octocorallia</taxon>
        <taxon>Malacalcyonacea</taxon>
        <taxon>Plexauridae</taxon>
        <taxon>Paramuricea</taxon>
    </lineage>
</organism>
<evidence type="ECO:0000256" key="8">
    <source>
        <dbReference type="ARBA" id="ARBA00023605"/>
    </source>
</evidence>
<dbReference type="Pfam" id="PF07679">
    <property type="entry name" value="I-set"/>
    <property type="match status" value="1"/>
</dbReference>
<protein>
    <recommendedName>
        <fullName evidence="9">Cilia- and flagella-associated protein 43</fullName>
    </recommendedName>
</protein>
<evidence type="ECO:0000256" key="2">
    <source>
        <dbReference type="ARBA" id="ARBA00022490"/>
    </source>
</evidence>
<reference evidence="14" key="1">
    <citation type="submission" date="2020-04" db="EMBL/GenBank/DDBJ databases">
        <authorList>
            <person name="Alioto T."/>
            <person name="Alioto T."/>
            <person name="Gomez Garrido J."/>
        </authorList>
    </citation>
    <scope>NUCLEOTIDE SEQUENCE</scope>
    <source>
        <strain evidence="14">A484AB</strain>
    </source>
</reference>
<keyword evidence="4" id="KW-0677">Repeat</keyword>
<feature type="coiled-coil region" evidence="10">
    <location>
        <begin position="806"/>
        <end position="833"/>
    </location>
</feature>
<dbReference type="Pfam" id="PF25828">
    <property type="entry name" value="CC_Cfap43"/>
    <property type="match status" value="1"/>
</dbReference>
<keyword evidence="12" id="KW-1133">Transmembrane helix</keyword>
<dbReference type="InterPro" id="IPR003599">
    <property type="entry name" value="Ig_sub"/>
</dbReference>
<keyword evidence="12" id="KW-0812">Transmembrane</keyword>
<evidence type="ECO:0000256" key="9">
    <source>
        <dbReference type="ARBA" id="ARBA00023662"/>
    </source>
</evidence>
<dbReference type="GO" id="GO:0005930">
    <property type="term" value="C:axoneme"/>
    <property type="evidence" value="ECO:0007669"/>
    <property type="project" value="UniProtKB-SubCell"/>
</dbReference>
<dbReference type="InterPro" id="IPR007110">
    <property type="entry name" value="Ig-like_dom"/>
</dbReference>
<evidence type="ECO:0000256" key="10">
    <source>
        <dbReference type="SAM" id="Coils"/>
    </source>
</evidence>
<dbReference type="SUPFAM" id="SSF69322">
    <property type="entry name" value="Tricorn protease domain 2"/>
    <property type="match status" value="1"/>
</dbReference>
<dbReference type="InterPro" id="IPR015943">
    <property type="entry name" value="WD40/YVTN_repeat-like_dom_sf"/>
</dbReference>
<dbReference type="InterPro" id="IPR013783">
    <property type="entry name" value="Ig-like_fold"/>
</dbReference>
<feature type="coiled-coil region" evidence="10">
    <location>
        <begin position="1158"/>
        <end position="1203"/>
    </location>
</feature>
<dbReference type="PANTHER" id="PTHR14885">
    <property type="entry name" value="CILIA- AND FLAGELLA-ASSOCIATED PROTEIN 43-RELATED"/>
    <property type="match status" value="1"/>
</dbReference>
<comment type="caution">
    <text evidence="14">The sequence shown here is derived from an EMBL/GenBank/DDBJ whole genome shotgun (WGS) entry which is preliminary data.</text>
</comment>
<evidence type="ECO:0000313" key="15">
    <source>
        <dbReference type="Proteomes" id="UP001152795"/>
    </source>
</evidence>
<evidence type="ECO:0000259" key="13">
    <source>
        <dbReference type="PROSITE" id="PS50835"/>
    </source>
</evidence>
<evidence type="ECO:0000256" key="12">
    <source>
        <dbReference type="SAM" id="Phobius"/>
    </source>
</evidence>
<evidence type="ECO:0000256" key="3">
    <source>
        <dbReference type="ARBA" id="ARBA00022574"/>
    </source>
</evidence>
<accession>A0A6S7GUR6</accession>
<dbReference type="GO" id="GO:0060271">
    <property type="term" value="P:cilium assembly"/>
    <property type="evidence" value="ECO:0007669"/>
    <property type="project" value="TreeGrafter"/>
</dbReference>
<dbReference type="GO" id="GO:0003341">
    <property type="term" value="P:cilium movement"/>
    <property type="evidence" value="ECO:0007669"/>
    <property type="project" value="UniProtKB-ARBA"/>
</dbReference>
<keyword evidence="7" id="KW-0966">Cell projection</keyword>
<dbReference type="SUPFAM" id="SSF50978">
    <property type="entry name" value="WD40 repeat-like"/>
    <property type="match status" value="1"/>
</dbReference>
<comment type="subcellular location">
    <subcellularLocation>
        <location evidence="1">Cytoplasm</location>
        <location evidence="1">Cytoskeleton</location>
        <location evidence="1">Cilium axoneme</location>
    </subcellularLocation>
</comment>
<keyword evidence="3" id="KW-0853">WD repeat</keyword>
<evidence type="ECO:0000256" key="6">
    <source>
        <dbReference type="ARBA" id="ARBA00023212"/>
    </source>
</evidence>
<evidence type="ECO:0000256" key="1">
    <source>
        <dbReference type="ARBA" id="ARBA00004430"/>
    </source>
</evidence>
<dbReference type="InterPro" id="IPR001680">
    <property type="entry name" value="WD40_rpt"/>
</dbReference>
<evidence type="ECO:0000313" key="14">
    <source>
        <dbReference type="EMBL" id="CAB3997164.1"/>
    </source>
</evidence>
<dbReference type="InterPro" id="IPR036179">
    <property type="entry name" value="Ig-like_dom_sf"/>
</dbReference>
<evidence type="ECO:0000256" key="11">
    <source>
        <dbReference type="SAM" id="MobiDB-lite"/>
    </source>
</evidence>
<evidence type="ECO:0000256" key="5">
    <source>
        <dbReference type="ARBA" id="ARBA00023054"/>
    </source>
</evidence>
<dbReference type="InterPro" id="IPR013098">
    <property type="entry name" value="Ig_I-set"/>
</dbReference>
<feature type="region of interest" description="Disordered" evidence="11">
    <location>
        <begin position="1369"/>
        <end position="1395"/>
    </location>
</feature>
<dbReference type="PROSITE" id="PS50835">
    <property type="entry name" value="IG_LIKE"/>
    <property type="match status" value="1"/>
</dbReference>
<dbReference type="PANTHER" id="PTHR14885:SF1">
    <property type="entry name" value="CILIA- AND FLAGELLA-ASSOCIATED PROTEIN 43"/>
    <property type="match status" value="1"/>
</dbReference>
<proteinExistence type="inferred from homology"/>
<dbReference type="Gene3D" id="2.60.40.10">
    <property type="entry name" value="Immunoglobulins"/>
    <property type="match status" value="1"/>
</dbReference>
<keyword evidence="2" id="KW-0963">Cytoplasm</keyword>
<dbReference type="SMART" id="SM00320">
    <property type="entry name" value="WD40"/>
    <property type="match status" value="8"/>
</dbReference>
<dbReference type="InterPro" id="IPR036322">
    <property type="entry name" value="WD40_repeat_dom_sf"/>
</dbReference>
<dbReference type="Gene3D" id="2.130.10.10">
    <property type="entry name" value="YVTN repeat-like/Quinoprotein amine dehydrogenase"/>
    <property type="match status" value="3"/>
</dbReference>
<keyword evidence="12" id="KW-0472">Membrane</keyword>
<sequence>MDQFGTLELKWSQGYTGTKLHYIKKDVLCYVCGNSIKFTNTSTKDESFLSSEGAGIACFAINPTNMAVGFADKSMEPNIYVYTYPNLTTYRAKLKGGAKLEYTCMAFANNSNIVASYSGVPDFKLTIWNWLEGQMLCSVETDEILCHGMSFNPSSWKHLLTVGSEDSVCLWDIEQSNQRYLVTPNVVKLPYTDGSAEIGDYDDPSNNLSRMSNPLSSTSVKMTKAAIAGIDIKRLTSFMPGNEKERCCAISHCWSSDNVVYLGCKKGFLVSLDWEKSKLTILMDCNLHETRSSEDNLHIIQEEESISSEAWQSILKWKNGLLAGGSDGVLRYVTITESKGKIEKAVELNFSMNHLCSWSTDEKLAVADEGGAVYLYDENNEDNQLTKLFDDHFGKLVAIDCLEQGNDYVATCRDNGCVQIWCTRTSKLISQIVLQHETSSMACSPSSSIIVIGTTSGYVYFVETTTVENPRILSCILLHKGPVFHLCFDKFGQVLITASNDGHVFVVDPRVTTEFNVLGHTDIPGHVVDVSCLNTREQNRHGPYRVCILHRPSDKPQSGSKITLFELSKEMVPQSTASAFKDATFLYKDEAIKKASCDLNIICYSLALLPNNILITLSHHEKKYIKFSLSVTNKMLSAEIQDSFTGHELHGGRLTVSPHLRWLASCAPDGNLILRAVGALDRVIKTPAHHHSNGGATKAVYSGDGQCIFTIGRDDVLSCWQWNFTQMGKSKALMAVDAAKTRNSVLDKSRTEQNYAAREKAEWKLSGSETDMIGSELHTVDSDLLHQGHNITWLERVTAQARREEDRQHAGRKKELRKELQQLRQQIMELIEENSTLPDLEKLERYEFNLDEEERQRLIALGEQSVKQVREEIELENLAKMFLRDVIKKECWDSMVVKGRGVKGFHTPLVVTNYPTRERSPEELQELAFVTRQRKIECSEMESRKTILGAANSNVTLGDEDEDEAPEDEKVKDDRIISPAIYGSRAASYGGGNDLIADQFNLYTLQQKHNQIVLIQDGIYKIKKSYNSAFDEVYRNKMTEVKRIEEKNVRIKKILADLGLDDVILEPVMDTEEFPETLLDVKDSEVPFERFITKDEQIKIDEEKKREEERRVSEMADNARERALNQMMKGVLEANPEDELKKDLERPEVLKKPEEEWGEEEQRVAKEFEKKEQELQEQREKYKKSLETELRKHQGNINEATAAFDEKLNQLFQRKIKTELTIFQEELKVLRLTASIVAEEELNIREEHLVHVLEEKKHHKGRLTSAVAQAKREMELFRDEYEIMMADDKSLDKGFKRDFSDQDPHTVDQLYKLFKRRPRPAPKPNVTGVSSERTLTISEVKRSDEGPYTCVAQNKLGNDSATANLTVLEARSTPKPPLTSTSNGQDNGEDTFSDEDGGGGLGVGAIIGIVIGVLVLLVIVIVVVWRYKSKGG</sequence>
<keyword evidence="15" id="KW-1185">Reference proteome</keyword>
<dbReference type="SMART" id="SM00409">
    <property type="entry name" value="IG"/>
    <property type="match status" value="1"/>
</dbReference>
<dbReference type="Proteomes" id="UP001152795">
    <property type="component" value="Unassembled WGS sequence"/>
</dbReference>
<evidence type="ECO:0000256" key="4">
    <source>
        <dbReference type="ARBA" id="ARBA00022737"/>
    </source>
</evidence>
<dbReference type="OrthoDB" id="535167at2759"/>
<feature type="coiled-coil region" evidence="10">
    <location>
        <begin position="1260"/>
        <end position="1287"/>
    </location>
</feature>
<feature type="domain" description="Ig-like" evidence="13">
    <location>
        <begin position="1330"/>
        <end position="1366"/>
    </location>
</feature>
<dbReference type="SUPFAM" id="SSF48726">
    <property type="entry name" value="Immunoglobulin"/>
    <property type="match status" value="1"/>
</dbReference>
<feature type="transmembrane region" description="Helical" evidence="12">
    <location>
        <begin position="1401"/>
        <end position="1425"/>
    </location>
</feature>
<name>A0A6S7GUR6_PARCT</name>
<keyword evidence="6" id="KW-0206">Cytoskeleton</keyword>
<dbReference type="EMBL" id="CACRXK020003038">
    <property type="protein sequence ID" value="CAB3997164.1"/>
    <property type="molecule type" value="Genomic_DNA"/>
</dbReference>
<keyword evidence="14" id="KW-0282">Flagellum</keyword>
<evidence type="ECO:0000256" key="7">
    <source>
        <dbReference type="ARBA" id="ARBA00023273"/>
    </source>
</evidence>
<gene>
    <name evidence="14" type="ORF">PACLA_8A059106</name>
</gene>
<keyword evidence="14" id="KW-0969">Cilium</keyword>
<comment type="similarity">
    <text evidence="8">Belongs to the CFAP43 family.</text>
</comment>